<comment type="domain">
    <text evidence="8">The Q motif is unique to and characteristic of the DEAD box family of RNA helicases and controls ATP binding and hydrolysis.</text>
</comment>
<sequence>MASRAFRQAHSRPYPLEQDKETIAAAEAVKVKQIERERLEIERLETRIAEQTPARGSQLGEAANFDFFPLSEATRRGLRACGFTAPTKIQVGALPHALAGRDVLAAAKTGSGKTLAFLLPVLEKLFRLRWSVEDGLGALVISPTRELALQIFEVLRNVGKAHAFSAGLVIGGKNFREEQLRLIRMNLLVCTPGRLLQHMEQTPAFDATNLQVLVLDEADRILDLGFQKQLKAILEHLPPAGTRQTMLFSATQTKSVKDLAALSLREPEYVAVHEHSANATPKGLTQSYVVTPLERKLDVLLSFIKSHLKQKVIVFLSTCRQVRFIHSVFCKLQPGIPLCALHGKYKQGKRVEVYYEFLNKPAAVLFATDIAARGLDFPQVDWVLQLDCPEDAANYIHRVGRTARYNKQGKALMCLVPSEVDGMTKRLADAKVPIRETKLNPAKTTSCHQKVASVVAGDKEIKALAQKAFMSYVRSVYLQPDREVFDTTALPLDAFAESFGLPGAPRMPFLSKMKAEHENGGNEALRDELRGKKNVNRKLQQLKEKIKAEKERKRLARQLAALGPMEQEEAKKKLEMKQEKEGSEEEEEDSLMVVKRVHNWAEDDEPLDQEALGPSSKKKQKKLRVDREIINTSKIVFDDEGNSTKMMDRLAARNTGNNEFDDVEQHAKNYTEQVAARLAAKDAEDRRLEKERVRAKHHKKRMKTKCERDDESEDGGPRLVVSSDDEDMSGSERGSDENTSSDDDEDVSDRKKKIDRHAHLLHHLPSGMPVPAPTPPSSSCPCRRRVRAVAMILDDVLYNHSKLLSHLAIERGVAQLLAERAFPTKAAAFEALQIFRNTYGLRKRFPRFVDSLMVDPHTKLSPIQAQRVIAAYYESNVPEARSITPFPHVRKILLELQDGGVRHLALLLIGKPEVQRERLKALGVDDLFHQVVHVSPNPSLAQVTSAMKQLARQLNVPASAVMFVGRKAFYEIKAANTVGMLTVRMLFGKYTSVMPTEEIEQPDFQIESIEQLVPIVKLADQQMLQPKIVAIGGGTGLAVLLKELRHYPADLTAVVTGRHSGALRKYLGILPPGDIRNCLVALSDSDELLSKLMNYRFRDNFMEGCSLGNLLLAALTDLQGGFDRAVSSIAEILNIHGSVLPATLEKTELCAELTDGSTVISEVNVRSPFVPNEEVDSQSDSTSSTSSSSGTPPSMTQKPGHAKEKIKKAPIKRVYLENPNVEAFEPAVRAIEDADIIILSPGGFYTSIIATLLVPGIRDAIARSAGATVYVSNVTTQNGQTDGYTLERTLEVLSTYLGESAIDYLIANNAFPPENVLAPYIERGEELLLPTPEMAASKHPVLLQGQTFQEDLVAGHAACEWKKAPMLKHSGRRVAAILYTIIDKEMARHRHHQHLETIALSAAPVNMSSSKNSWMPSFTAPVTLFGLLTATMLVASMLRHR</sequence>
<evidence type="ECO:0000313" key="15">
    <source>
        <dbReference type="EMBL" id="RQM14598.1"/>
    </source>
</evidence>
<organism evidence="14 16">
    <name type="scientific">Peronospora effusa</name>
    <dbReference type="NCBI Taxonomy" id="542832"/>
    <lineage>
        <taxon>Eukaryota</taxon>
        <taxon>Sar</taxon>
        <taxon>Stramenopiles</taxon>
        <taxon>Oomycota</taxon>
        <taxon>Peronosporomycetes</taxon>
        <taxon>Peronosporales</taxon>
        <taxon>Peronosporaceae</taxon>
        <taxon>Peronospora</taxon>
    </lineage>
</organism>
<dbReference type="EMBL" id="QLLG01000264">
    <property type="protein sequence ID" value="RMX65144.1"/>
    <property type="molecule type" value="Genomic_DNA"/>
</dbReference>
<dbReference type="GO" id="GO:0005524">
    <property type="term" value="F:ATP binding"/>
    <property type="evidence" value="ECO:0007669"/>
    <property type="project" value="UniProtKB-UniRule"/>
</dbReference>
<feature type="compositionally biased region" description="Basic and acidic residues" evidence="9">
    <location>
        <begin position="517"/>
        <end position="531"/>
    </location>
</feature>
<dbReference type="PROSITE" id="PS51192">
    <property type="entry name" value="HELICASE_ATP_BIND_1"/>
    <property type="match status" value="1"/>
</dbReference>
<keyword evidence="6 8" id="KW-0694">RNA-binding</keyword>
<dbReference type="Gene3D" id="3.40.50.1000">
    <property type="entry name" value="HAD superfamily/HAD-like"/>
    <property type="match status" value="1"/>
</dbReference>
<dbReference type="Pfam" id="PF01933">
    <property type="entry name" value="CofD"/>
    <property type="match status" value="1"/>
</dbReference>
<dbReference type="InterPro" id="IPR025313">
    <property type="entry name" value="SPB4-like_CTE"/>
</dbReference>
<dbReference type="GO" id="GO:0043743">
    <property type="term" value="F:LPPG:FO 2-phospho-L-lactate transferase activity"/>
    <property type="evidence" value="ECO:0007669"/>
    <property type="project" value="InterPro"/>
</dbReference>
<feature type="compositionally biased region" description="Basic and acidic residues" evidence="9">
    <location>
        <begin position="679"/>
        <end position="692"/>
    </location>
</feature>
<dbReference type="InterPro" id="IPR001650">
    <property type="entry name" value="Helicase_C-like"/>
</dbReference>
<evidence type="ECO:0000259" key="11">
    <source>
        <dbReference type="PROSITE" id="PS51192"/>
    </source>
</evidence>
<protein>
    <recommendedName>
        <fullName evidence="8">ATP-dependent RNA helicase</fullName>
        <ecNumber evidence="8">3.6.4.13</ecNumber>
    </recommendedName>
</protein>
<feature type="transmembrane region" description="Helical" evidence="10">
    <location>
        <begin position="1414"/>
        <end position="1438"/>
    </location>
</feature>
<dbReference type="InterPro" id="IPR014014">
    <property type="entry name" value="RNA_helicase_DEAD_Q_motif"/>
</dbReference>
<keyword evidence="2 8" id="KW-0547">Nucleotide-binding</keyword>
<feature type="domain" description="Helicase C-terminal" evidence="12">
    <location>
        <begin position="296"/>
        <end position="445"/>
    </location>
</feature>
<dbReference type="Pfam" id="PF00270">
    <property type="entry name" value="DEAD"/>
    <property type="match status" value="1"/>
</dbReference>
<feature type="compositionally biased region" description="Basic residues" evidence="9">
    <location>
        <begin position="693"/>
        <end position="703"/>
    </location>
</feature>
<keyword evidence="10" id="KW-0472">Membrane</keyword>
<evidence type="ECO:0000256" key="4">
    <source>
        <dbReference type="ARBA" id="ARBA00022806"/>
    </source>
</evidence>
<gene>
    <name evidence="15" type="ORF">DD237_004421</name>
    <name evidence="14" type="ORF">DD238_003556</name>
</gene>
<keyword evidence="10" id="KW-1133">Transmembrane helix</keyword>
<feature type="region of interest" description="Disordered" evidence="9">
    <location>
        <begin position="678"/>
        <end position="750"/>
    </location>
</feature>
<dbReference type="InterPro" id="IPR002882">
    <property type="entry name" value="CofD"/>
</dbReference>
<dbReference type="SUPFAM" id="SSF142338">
    <property type="entry name" value="CofD-like"/>
    <property type="match status" value="1"/>
</dbReference>
<comment type="caution">
    <text evidence="14">The sequence shown here is derived from an EMBL/GenBank/DDBJ whole genome shotgun (WGS) entry which is preliminary data.</text>
</comment>
<evidence type="ECO:0000256" key="6">
    <source>
        <dbReference type="ARBA" id="ARBA00022884"/>
    </source>
</evidence>
<dbReference type="GO" id="GO:0003723">
    <property type="term" value="F:RNA binding"/>
    <property type="evidence" value="ECO:0007669"/>
    <property type="project" value="UniProtKB-UniRule"/>
</dbReference>
<dbReference type="PANTHER" id="PTHR24031">
    <property type="entry name" value="RNA HELICASE"/>
    <property type="match status" value="1"/>
</dbReference>
<keyword evidence="1" id="KW-0963">Cytoplasm</keyword>
<evidence type="ECO:0000256" key="9">
    <source>
        <dbReference type="SAM" id="MobiDB-lite"/>
    </source>
</evidence>
<dbReference type="InterPro" id="IPR010119">
    <property type="entry name" value="Gluconeogen_factor"/>
</dbReference>
<comment type="similarity">
    <text evidence="8">Belongs to the DEAD box helicase family.</text>
</comment>
<proteinExistence type="inferred from homology"/>
<keyword evidence="5 8" id="KW-0067">ATP-binding</keyword>
<feature type="compositionally biased region" description="Low complexity" evidence="9">
    <location>
        <begin position="1178"/>
        <end position="1197"/>
    </location>
</feature>
<dbReference type="SUPFAM" id="SSF52540">
    <property type="entry name" value="P-loop containing nucleoside triphosphate hydrolases"/>
    <property type="match status" value="1"/>
</dbReference>
<dbReference type="Proteomes" id="UP000286097">
    <property type="component" value="Unassembled WGS sequence"/>
</dbReference>
<dbReference type="PROSITE" id="PS51195">
    <property type="entry name" value="Q_MOTIF"/>
    <property type="match status" value="1"/>
</dbReference>
<dbReference type="InterPro" id="IPR014001">
    <property type="entry name" value="Helicase_ATP-bd"/>
</dbReference>
<dbReference type="SMART" id="SM00487">
    <property type="entry name" value="DEXDc"/>
    <property type="match status" value="1"/>
</dbReference>
<dbReference type="CDD" id="cd17941">
    <property type="entry name" value="DEADc_DDX10"/>
    <property type="match status" value="1"/>
</dbReference>
<feature type="domain" description="DEAD-box RNA helicase Q" evidence="13">
    <location>
        <begin position="63"/>
        <end position="91"/>
    </location>
</feature>
<dbReference type="Gene3D" id="1.10.150.520">
    <property type="match status" value="1"/>
</dbReference>
<dbReference type="InterPro" id="IPR027417">
    <property type="entry name" value="P-loop_NTPase"/>
</dbReference>
<dbReference type="InterPro" id="IPR023214">
    <property type="entry name" value="HAD_sf"/>
</dbReference>
<dbReference type="InterPro" id="IPR000629">
    <property type="entry name" value="RNA-helicase_DEAD-box_CS"/>
</dbReference>
<dbReference type="CDD" id="cd18787">
    <property type="entry name" value="SF2_C_DEAD"/>
    <property type="match status" value="1"/>
</dbReference>
<feature type="compositionally biased region" description="Basic and acidic residues" evidence="9">
    <location>
        <begin position="568"/>
        <end position="581"/>
    </location>
</feature>
<dbReference type="Gene3D" id="3.40.50.10680">
    <property type="entry name" value="CofD-like domains"/>
    <property type="match status" value="1"/>
</dbReference>
<evidence type="ECO:0000256" key="10">
    <source>
        <dbReference type="SAM" id="Phobius"/>
    </source>
</evidence>
<dbReference type="Proteomes" id="UP000282087">
    <property type="component" value="Unassembled WGS sequence"/>
</dbReference>
<dbReference type="InterPro" id="IPR036412">
    <property type="entry name" value="HAD-like_sf"/>
</dbReference>
<dbReference type="Pfam" id="PF13959">
    <property type="entry name" value="CTE_SPB4"/>
    <property type="match status" value="1"/>
</dbReference>
<evidence type="ECO:0000256" key="3">
    <source>
        <dbReference type="ARBA" id="ARBA00022801"/>
    </source>
</evidence>
<dbReference type="SMART" id="SM00490">
    <property type="entry name" value="HELICc"/>
    <property type="match status" value="1"/>
</dbReference>
<evidence type="ECO:0000256" key="1">
    <source>
        <dbReference type="ARBA" id="ARBA00022490"/>
    </source>
</evidence>
<evidence type="ECO:0000259" key="13">
    <source>
        <dbReference type="PROSITE" id="PS51195"/>
    </source>
</evidence>
<comment type="catalytic activity">
    <reaction evidence="8">
        <text>ATP + H2O = ADP + phosphate + H(+)</text>
        <dbReference type="Rhea" id="RHEA:13065"/>
        <dbReference type="ChEBI" id="CHEBI:15377"/>
        <dbReference type="ChEBI" id="CHEBI:15378"/>
        <dbReference type="ChEBI" id="CHEBI:30616"/>
        <dbReference type="ChEBI" id="CHEBI:43474"/>
        <dbReference type="ChEBI" id="CHEBI:456216"/>
        <dbReference type="EC" id="3.6.4.13"/>
    </reaction>
</comment>
<evidence type="ECO:0000256" key="2">
    <source>
        <dbReference type="ARBA" id="ARBA00022741"/>
    </source>
</evidence>
<evidence type="ECO:0000313" key="16">
    <source>
        <dbReference type="Proteomes" id="UP000282087"/>
    </source>
</evidence>
<dbReference type="SUPFAM" id="SSF56784">
    <property type="entry name" value="HAD-like"/>
    <property type="match status" value="1"/>
</dbReference>
<dbReference type="Pfam" id="PF00271">
    <property type="entry name" value="Helicase_C"/>
    <property type="match status" value="1"/>
</dbReference>
<dbReference type="STRING" id="542832.A0A3M6VEK5"/>
<accession>A0A3M6VEK5</accession>
<evidence type="ECO:0000313" key="14">
    <source>
        <dbReference type="EMBL" id="RMX65144.1"/>
    </source>
</evidence>
<dbReference type="EMBL" id="QKXF01000195">
    <property type="protein sequence ID" value="RQM14598.1"/>
    <property type="molecule type" value="Genomic_DNA"/>
</dbReference>
<dbReference type="CDD" id="cd07187">
    <property type="entry name" value="YvcK_like"/>
    <property type="match status" value="1"/>
</dbReference>
<keyword evidence="3 8" id="KW-0378">Hydrolase</keyword>
<dbReference type="GO" id="GO:0003724">
    <property type="term" value="F:RNA helicase activity"/>
    <property type="evidence" value="ECO:0007669"/>
    <property type="project" value="UniProtKB-EC"/>
</dbReference>
<dbReference type="PROSITE" id="PS51194">
    <property type="entry name" value="HELICASE_CTER"/>
    <property type="match status" value="1"/>
</dbReference>
<feature type="region of interest" description="Disordered" evidence="9">
    <location>
        <begin position="1170"/>
        <end position="1205"/>
    </location>
</feature>
<evidence type="ECO:0000256" key="8">
    <source>
        <dbReference type="RuleBase" id="RU365068"/>
    </source>
</evidence>
<dbReference type="EC" id="3.6.4.13" evidence="8"/>
<name>A0A3M6VEK5_9STRA</name>
<feature type="short sequence motif" description="Q motif" evidence="7">
    <location>
        <begin position="63"/>
        <end position="91"/>
    </location>
</feature>
<dbReference type="VEuPathDB" id="FungiDB:DD237_004421"/>
<feature type="region of interest" description="Disordered" evidence="9">
    <location>
        <begin position="559"/>
        <end position="624"/>
    </location>
</feature>
<dbReference type="Gene3D" id="3.40.50.300">
    <property type="entry name" value="P-loop containing nucleotide triphosphate hydrolases"/>
    <property type="match status" value="2"/>
</dbReference>
<reference evidence="16 17" key="1">
    <citation type="submission" date="2018-06" db="EMBL/GenBank/DDBJ databases">
        <title>Comparative genomics of downy mildews reveals potential adaptations to biotrophy.</title>
        <authorList>
            <person name="Fletcher K."/>
            <person name="Klosterman S.J."/>
            <person name="Derevnina L."/>
            <person name="Martin F."/>
            <person name="Koike S."/>
            <person name="Reyes Chin-Wo S."/>
            <person name="Mou B."/>
            <person name="Michelmore R."/>
        </authorList>
    </citation>
    <scope>NUCLEOTIDE SEQUENCE [LARGE SCALE GENOMIC DNA]</scope>
    <source>
        <strain evidence="15 17">R13</strain>
        <strain evidence="14 16">R14</strain>
    </source>
</reference>
<keyword evidence="10" id="KW-0812">Transmembrane</keyword>
<dbReference type="GO" id="GO:0016787">
    <property type="term" value="F:hydrolase activity"/>
    <property type="evidence" value="ECO:0007669"/>
    <property type="project" value="UniProtKB-KW"/>
</dbReference>
<feature type="domain" description="Helicase ATP-binding" evidence="11">
    <location>
        <begin position="94"/>
        <end position="270"/>
    </location>
</feature>
<evidence type="ECO:0000259" key="12">
    <source>
        <dbReference type="PROSITE" id="PS51194"/>
    </source>
</evidence>
<dbReference type="SMART" id="SM01178">
    <property type="entry name" value="DUF4217"/>
    <property type="match status" value="1"/>
</dbReference>
<dbReference type="InterPro" id="IPR011545">
    <property type="entry name" value="DEAD/DEAH_box_helicase_dom"/>
</dbReference>
<dbReference type="PROSITE" id="PS00039">
    <property type="entry name" value="DEAD_ATP_HELICASE"/>
    <property type="match status" value="1"/>
</dbReference>
<evidence type="ECO:0000256" key="7">
    <source>
        <dbReference type="PROSITE-ProRule" id="PRU00552"/>
    </source>
</evidence>
<evidence type="ECO:0000256" key="5">
    <source>
        <dbReference type="ARBA" id="ARBA00022840"/>
    </source>
</evidence>
<keyword evidence="16" id="KW-1185">Reference proteome</keyword>
<dbReference type="Pfam" id="PF00702">
    <property type="entry name" value="Hydrolase"/>
    <property type="match status" value="1"/>
</dbReference>
<dbReference type="HAMAP" id="MF_00973">
    <property type="entry name" value="Gluconeogen_factor"/>
    <property type="match status" value="1"/>
</dbReference>
<comment type="function">
    <text evidence="8">RNA helicase.</text>
</comment>
<keyword evidence="4 8" id="KW-0347">Helicase</keyword>
<feature type="region of interest" description="Disordered" evidence="9">
    <location>
        <begin position="517"/>
        <end position="537"/>
    </location>
</feature>
<dbReference type="InterPro" id="IPR038136">
    <property type="entry name" value="CofD-like_dom_sf"/>
</dbReference>
<evidence type="ECO:0000313" key="17">
    <source>
        <dbReference type="Proteomes" id="UP000286097"/>
    </source>
</evidence>